<proteinExistence type="predicted"/>
<sequence>MGGRLQLVWMSVGPTRFGRRLREVWVLIGRVFEPRGSNECRIDNAPKNAYATRGLGVGFAQFG</sequence>
<evidence type="ECO:0000313" key="1">
    <source>
        <dbReference type="EMBL" id="PKI73669.1"/>
    </source>
</evidence>
<evidence type="ECO:0000313" key="2">
    <source>
        <dbReference type="Proteomes" id="UP000233551"/>
    </source>
</evidence>
<protein>
    <submittedName>
        <fullName evidence="1">Uncharacterized protein</fullName>
    </submittedName>
</protein>
<organism evidence="1 2">
    <name type="scientific">Punica granatum</name>
    <name type="common">Pomegranate</name>
    <dbReference type="NCBI Taxonomy" id="22663"/>
    <lineage>
        <taxon>Eukaryota</taxon>
        <taxon>Viridiplantae</taxon>
        <taxon>Streptophyta</taxon>
        <taxon>Embryophyta</taxon>
        <taxon>Tracheophyta</taxon>
        <taxon>Spermatophyta</taxon>
        <taxon>Magnoliopsida</taxon>
        <taxon>eudicotyledons</taxon>
        <taxon>Gunneridae</taxon>
        <taxon>Pentapetalae</taxon>
        <taxon>rosids</taxon>
        <taxon>malvids</taxon>
        <taxon>Myrtales</taxon>
        <taxon>Lythraceae</taxon>
        <taxon>Punica</taxon>
    </lineage>
</organism>
<name>A0A2I0KYX5_PUNGR</name>
<accession>A0A2I0KYX5</accession>
<gene>
    <name evidence="1" type="ORF">CRG98_005910</name>
</gene>
<dbReference type="EMBL" id="PGOL01000265">
    <property type="protein sequence ID" value="PKI73669.1"/>
    <property type="molecule type" value="Genomic_DNA"/>
</dbReference>
<reference evidence="1 2" key="1">
    <citation type="submission" date="2017-11" db="EMBL/GenBank/DDBJ databases">
        <title>De-novo sequencing of pomegranate (Punica granatum L.) genome.</title>
        <authorList>
            <person name="Akparov Z."/>
            <person name="Amiraslanov A."/>
            <person name="Hajiyeva S."/>
            <person name="Abbasov M."/>
            <person name="Kaur K."/>
            <person name="Hamwieh A."/>
            <person name="Solovyev V."/>
            <person name="Salamov A."/>
            <person name="Braich B."/>
            <person name="Kosarev P."/>
            <person name="Mahmoud A."/>
            <person name="Hajiyev E."/>
            <person name="Babayeva S."/>
            <person name="Izzatullayeva V."/>
            <person name="Mammadov A."/>
            <person name="Mammadov A."/>
            <person name="Sharifova S."/>
            <person name="Ojaghi J."/>
            <person name="Eynullazada K."/>
            <person name="Bayramov B."/>
            <person name="Abdulazimova A."/>
            <person name="Shahmuradov I."/>
        </authorList>
    </citation>
    <scope>NUCLEOTIDE SEQUENCE [LARGE SCALE GENOMIC DNA]</scope>
    <source>
        <strain evidence="2">cv. AG2017</strain>
        <tissue evidence="1">Leaf</tissue>
    </source>
</reference>
<comment type="caution">
    <text evidence="1">The sequence shown here is derived from an EMBL/GenBank/DDBJ whole genome shotgun (WGS) entry which is preliminary data.</text>
</comment>
<dbReference type="Proteomes" id="UP000233551">
    <property type="component" value="Unassembled WGS sequence"/>
</dbReference>
<keyword evidence="2" id="KW-1185">Reference proteome</keyword>
<dbReference type="AlphaFoldDB" id="A0A2I0KYX5"/>